<name>A0A2L0UZB0_9CAUD</name>
<dbReference type="RefSeq" id="YP_009611729.1">
    <property type="nucleotide sequence ID" value="NC_042013.1"/>
</dbReference>
<dbReference type="GeneID" id="40088067"/>
<protein>
    <submittedName>
        <fullName evidence="1">Uncharacterized protein</fullName>
    </submittedName>
</protein>
<evidence type="ECO:0000313" key="2">
    <source>
        <dbReference type="Proteomes" id="UP000223025"/>
    </source>
</evidence>
<reference evidence="1 2" key="1">
    <citation type="submission" date="2017-06" db="EMBL/GenBank/DDBJ databases">
        <authorList>
            <person name="Kim H.J."/>
            <person name="Triplett B.A."/>
        </authorList>
    </citation>
    <scope>NUCLEOTIDE SEQUENCE [LARGE SCALE GENOMIC DNA]</scope>
</reference>
<organism evidence="1 2">
    <name type="scientific">Agrobacterium phage Atu_ph07</name>
    <dbReference type="NCBI Taxonomy" id="2024264"/>
    <lineage>
        <taxon>Viruses</taxon>
        <taxon>Duplodnaviria</taxon>
        <taxon>Heunggongvirae</taxon>
        <taxon>Uroviricota</taxon>
        <taxon>Caudoviricetes</taxon>
        <taxon>Polybotosvirus</taxon>
        <taxon>Polybotosvirus Atuph07</taxon>
    </lineage>
</organism>
<evidence type="ECO:0000313" key="1">
    <source>
        <dbReference type="EMBL" id="AUZ94876.1"/>
    </source>
</evidence>
<accession>A0A2L0UZB0</accession>
<dbReference type="KEGG" id="vg:40088067"/>
<dbReference type="EMBL" id="MF403008">
    <property type="protein sequence ID" value="AUZ94876.1"/>
    <property type="molecule type" value="Genomic_DNA"/>
</dbReference>
<keyword evidence="2" id="KW-1185">Reference proteome</keyword>
<sequence length="262" mass="29956">MTSESKSNEPCNNFLQELGQLNESNVIRQTGQIRKYTAKDISELAFIHILVLFIMLDEFGYEAAGVGHAAHTMKYGGFKRFNTASTDLYVYLHILSGFDTEFLKDQTASKLFLKNMHLNMNAIKNRLREISYGKRNKAGEGGFLMNLEKQLKISNGNLKSCRRIISSWADMDEREKRLVVTRLLQALRMRTPNADILVHLEKIAKDRSYEDALVLNPESKNADKAALLKKTKELIKKNGYDVKTAMKHALTDILKEDPRKKK</sequence>
<proteinExistence type="predicted"/>
<dbReference type="Proteomes" id="UP000223025">
    <property type="component" value="Segment"/>
</dbReference>